<evidence type="ECO:0000256" key="5">
    <source>
        <dbReference type="ARBA" id="ARBA00023122"/>
    </source>
</evidence>
<evidence type="ECO:0000259" key="8">
    <source>
        <dbReference type="PROSITE" id="PS51371"/>
    </source>
</evidence>
<dbReference type="InterPro" id="IPR000644">
    <property type="entry name" value="CBS_dom"/>
</dbReference>
<dbReference type="PANTHER" id="PTHR22777">
    <property type="entry name" value="HEMOLYSIN-RELATED"/>
    <property type="match status" value="1"/>
</dbReference>
<sequence length="548" mass="60522">MEELASSIAGPTLQFDIAWLLDPTAWVGLLTLTVIQTVLGIDNLLFIAILSAKLPPKQAKQARYLGLGGALVIRIILMLSAAYIVAISKPLFTIYDFECTSRDLMMLAGGLFLIYKATQELHGKLEATDVEEAMTVNKAVVQSFAVVVSQIIILDVLFSADAIVTAIGMTNHGYIMIISVTIASVLLIWASGAISEFVTKHPTLVILCLGFLLLIAFSLILEAFHIYVSKGYLYSAMGFSILIESFNQISRKNLLQLKKNNTARQTAATIVLRLLGSRPDDMPTLKDAIISAPEEDIFNSQEQEMVSRVLQLSTLPVKAVMTARPDLQMIKIDGSTTSVIKKAMQCTRSRLIAYKNGFKDQPLGFIVRANLLGQMLQGNTAVGDIERQIVQPIHLPETISILKALEQFKKNKKYFGFVFDEFGVFEGVVTLQDILEEITGEMPSRTETPEILPYDESESAYRVDGDTILSDLERETGLAISANEHYQTIAGYVLDRFQRVPKQGEKLEVDGWTIEVSSADLTSINVLKLTRNKPKDGGEEESETKSQE</sequence>
<comment type="similarity">
    <text evidence="2">Belongs to the UPF0053 family.</text>
</comment>
<evidence type="ECO:0000256" key="6">
    <source>
        <dbReference type="PROSITE-ProRule" id="PRU00703"/>
    </source>
</evidence>
<feature type="domain" description="CBS" evidence="8">
    <location>
        <begin position="385"/>
        <end position="444"/>
    </location>
</feature>
<dbReference type="Proteomes" id="UP000242432">
    <property type="component" value="Unassembled WGS sequence"/>
</dbReference>
<keyword evidence="4" id="KW-0677">Repeat</keyword>
<dbReference type="InterPro" id="IPR036318">
    <property type="entry name" value="FAD-bd_PCMH-like_sf"/>
</dbReference>
<dbReference type="InterPro" id="IPR016169">
    <property type="entry name" value="FAD-bd_PCMH_sub2"/>
</dbReference>
<evidence type="ECO:0000256" key="1">
    <source>
        <dbReference type="ARBA" id="ARBA00004651"/>
    </source>
</evidence>
<name>A0A1T4V046_9GAMM</name>
<dbReference type="InterPro" id="IPR005496">
    <property type="entry name" value="Integral_membrane_TerC"/>
</dbReference>
<proteinExistence type="inferred from homology"/>
<dbReference type="InterPro" id="IPR005170">
    <property type="entry name" value="Transptr-assoc_dom"/>
</dbReference>
<reference evidence="10" key="1">
    <citation type="submission" date="2017-02" db="EMBL/GenBank/DDBJ databases">
        <authorList>
            <person name="Varghese N."/>
            <person name="Submissions S."/>
        </authorList>
    </citation>
    <scope>NUCLEOTIDE SEQUENCE [LARGE SCALE GENOMIC DNA]</scope>
    <source>
        <strain evidence="10">DSM 3072</strain>
    </source>
</reference>
<dbReference type="EMBL" id="FUXX01000004">
    <property type="protein sequence ID" value="SKA58267.1"/>
    <property type="molecule type" value="Genomic_DNA"/>
</dbReference>
<dbReference type="Pfam" id="PF03741">
    <property type="entry name" value="TerC"/>
    <property type="match status" value="1"/>
</dbReference>
<evidence type="ECO:0000313" key="10">
    <source>
        <dbReference type="Proteomes" id="UP000242432"/>
    </source>
</evidence>
<dbReference type="SUPFAM" id="SSF54631">
    <property type="entry name" value="CBS-domain pair"/>
    <property type="match status" value="1"/>
</dbReference>
<dbReference type="Gene3D" id="3.30.465.10">
    <property type="match status" value="1"/>
</dbReference>
<evidence type="ECO:0000313" key="9">
    <source>
        <dbReference type="EMBL" id="SKA58267.1"/>
    </source>
</evidence>
<keyword evidence="7" id="KW-0472">Membrane</keyword>
<protein>
    <submittedName>
        <fullName evidence="9">Membrane protein TerC, possibly involved in tellurium resistance</fullName>
    </submittedName>
</protein>
<keyword evidence="5 6" id="KW-0129">CBS domain</keyword>
<organism evidence="9 10">
    <name type="scientific">Succinivibrio dextrinosolvens DSM 3072</name>
    <dbReference type="NCBI Taxonomy" id="1123324"/>
    <lineage>
        <taxon>Bacteria</taxon>
        <taxon>Pseudomonadati</taxon>
        <taxon>Pseudomonadota</taxon>
        <taxon>Gammaproteobacteria</taxon>
        <taxon>Aeromonadales</taxon>
        <taxon>Succinivibrionaceae</taxon>
        <taxon>Succinivibrio</taxon>
    </lineage>
</organism>
<dbReference type="Pfam" id="PF03471">
    <property type="entry name" value="CorC_HlyC"/>
    <property type="match status" value="1"/>
</dbReference>
<feature type="transmembrane region" description="Helical" evidence="7">
    <location>
        <begin position="173"/>
        <end position="192"/>
    </location>
</feature>
<keyword evidence="7" id="KW-0812">Transmembrane</keyword>
<keyword evidence="10" id="KW-1185">Reference proteome</keyword>
<feature type="transmembrane region" description="Helical" evidence="7">
    <location>
        <begin position="232"/>
        <end position="249"/>
    </location>
</feature>
<feature type="transmembrane region" description="Helical" evidence="7">
    <location>
        <begin position="64"/>
        <end position="86"/>
    </location>
</feature>
<dbReference type="SMART" id="SM01091">
    <property type="entry name" value="CorC_HlyC"/>
    <property type="match status" value="1"/>
</dbReference>
<keyword evidence="7" id="KW-1133">Transmembrane helix</keyword>
<dbReference type="Gene3D" id="3.10.580.10">
    <property type="entry name" value="CBS-domain"/>
    <property type="match status" value="1"/>
</dbReference>
<dbReference type="PROSITE" id="PS51371">
    <property type="entry name" value="CBS"/>
    <property type="match status" value="1"/>
</dbReference>
<accession>A0A1T4V046</accession>
<dbReference type="SUPFAM" id="SSF56176">
    <property type="entry name" value="FAD-binding/transporter-associated domain-like"/>
    <property type="match status" value="1"/>
</dbReference>
<feature type="transmembrane region" description="Helical" evidence="7">
    <location>
        <begin position="25"/>
        <end position="52"/>
    </location>
</feature>
<dbReference type="STRING" id="83771.SAMN02910357_02142"/>
<dbReference type="PANTHER" id="PTHR22777:SF30">
    <property type="entry name" value="UPF0053 PROTEIN YEGH"/>
    <property type="match status" value="1"/>
</dbReference>
<dbReference type="GO" id="GO:0005886">
    <property type="term" value="C:plasma membrane"/>
    <property type="evidence" value="ECO:0007669"/>
    <property type="project" value="UniProtKB-SubCell"/>
</dbReference>
<dbReference type="CDD" id="cd04590">
    <property type="entry name" value="CBS_pair_CorC_HlyC_assoc"/>
    <property type="match status" value="1"/>
</dbReference>
<feature type="transmembrane region" description="Helical" evidence="7">
    <location>
        <begin position="204"/>
        <end position="226"/>
    </location>
</feature>
<dbReference type="AlphaFoldDB" id="A0A1T4V046"/>
<gene>
    <name evidence="9" type="ORF">SAMN02745213_00371</name>
</gene>
<dbReference type="InterPro" id="IPR046342">
    <property type="entry name" value="CBS_dom_sf"/>
</dbReference>
<evidence type="ECO:0000256" key="4">
    <source>
        <dbReference type="ARBA" id="ARBA00022737"/>
    </source>
</evidence>
<dbReference type="GO" id="GO:0050660">
    <property type="term" value="F:flavin adenine dinucleotide binding"/>
    <property type="evidence" value="ECO:0007669"/>
    <property type="project" value="InterPro"/>
</dbReference>
<comment type="subcellular location">
    <subcellularLocation>
        <location evidence="1">Cell membrane</location>
        <topology evidence="1">Multi-pass membrane protein</topology>
    </subcellularLocation>
</comment>
<evidence type="ECO:0000256" key="3">
    <source>
        <dbReference type="ARBA" id="ARBA00022475"/>
    </source>
</evidence>
<dbReference type="RefSeq" id="WP_078927979.1">
    <property type="nucleotide sequence ID" value="NZ_FUXX01000004.1"/>
</dbReference>
<dbReference type="Pfam" id="PF00571">
    <property type="entry name" value="CBS"/>
    <property type="match status" value="1"/>
</dbReference>
<dbReference type="InterPro" id="IPR044751">
    <property type="entry name" value="Ion_transp-like_CBS"/>
</dbReference>
<keyword evidence="3" id="KW-1003">Cell membrane</keyword>
<evidence type="ECO:0000256" key="2">
    <source>
        <dbReference type="ARBA" id="ARBA00006337"/>
    </source>
</evidence>
<feature type="transmembrane region" description="Helical" evidence="7">
    <location>
        <begin position="144"/>
        <end position="167"/>
    </location>
</feature>
<evidence type="ECO:0000256" key="7">
    <source>
        <dbReference type="SAM" id="Phobius"/>
    </source>
</evidence>